<keyword evidence="4" id="KW-0109">Calcium transport</keyword>
<dbReference type="InterPro" id="IPR039800">
    <property type="entry name" value="MICU1/2/3"/>
</dbReference>
<dbReference type="PaxDb" id="4097-A0A1S4APM3"/>
<keyword evidence="6" id="KW-0677">Repeat</keyword>
<dbReference type="GO" id="GO:0005509">
    <property type="term" value="F:calcium ion binding"/>
    <property type="evidence" value="ECO:0000318"/>
    <property type="project" value="GO_Central"/>
</dbReference>
<name>A0A1S4APM3_TOBAC</name>
<gene>
    <name evidence="15" type="primary">LOC107800003</name>
</gene>
<dbReference type="KEGG" id="nta:107800003"/>
<dbReference type="GO" id="GO:1990246">
    <property type="term" value="C:uniplex complex"/>
    <property type="evidence" value="ECO:0000318"/>
    <property type="project" value="GO_Central"/>
</dbReference>
<dbReference type="Pfam" id="PF13833">
    <property type="entry name" value="EF-hand_8"/>
    <property type="match status" value="1"/>
</dbReference>
<evidence type="ECO:0000256" key="9">
    <source>
        <dbReference type="ARBA" id="ARBA00022946"/>
    </source>
</evidence>
<protein>
    <submittedName>
        <fullName evidence="15">Calcium uptake protein, mitochondrial</fullName>
    </submittedName>
</protein>
<dbReference type="OrthoDB" id="186625at2759"/>
<evidence type="ECO:0000256" key="12">
    <source>
        <dbReference type="ARBA" id="ARBA00023136"/>
    </source>
</evidence>
<comment type="subcellular location">
    <subcellularLocation>
        <location evidence="1">Mitochondrion inner membrane</location>
    </subcellularLocation>
    <subcellularLocation>
        <location evidence="2">Mitochondrion intermembrane space</location>
    </subcellularLocation>
</comment>
<evidence type="ECO:0000313" key="14">
    <source>
        <dbReference type="Proteomes" id="UP000790787"/>
    </source>
</evidence>
<keyword evidence="9" id="KW-0809">Transit peptide</keyword>
<keyword evidence="11" id="KW-0496">Mitochondrion</keyword>
<keyword evidence="14" id="KW-1185">Reference proteome</keyword>
<dbReference type="Pfam" id="PF00036">
    <property type="entry name" value="EF-hand_1"/>
    <property type="match status" value="1"/>
</dbReference>
<organism evidence="14 15">
    <name type="scientific">Nicotiana tabacum</name>
    <name type="common">Common tobacco</name>
    <dbReference type="NCBI Taxonomy" id="4097"/>
    <lineage>
        <taxon>Eukaryota</taxon>
        <taxon>Viridiplantae</taxon>
        <taxon>Streptophyta</taxon>
        <taxon>Embryophyta</taxon>
        <taxon>Tracheophyta</taxon>
        <taxon>Spermatophyta</taxon>
        <taxon>Magnoliopsida</taxon>
        <taxon>eudicotyledons</taxon>
        <taxon>Gunneridae</taxon>
        <taxon>Pentapetalae</taxon>
        <taxon>asterids</taxon>
        <taxon>lamiids</taxon>
        <taxon>Solanales</taxon>
        <taxon>Solanaceae</taxon>
        <taxon>Nicotianoideae</taxon>
        <taxon>Nicotianeae</taxon>
        <taxon>Nicotiana</taxon>
    </lineage>
</organism>
<evidence type="ECO:0000256" key="3">
    <source>
        <dbReference type="ARBA" id="ARBA00022448"/>
    </source>
</evidence>
<evidence type="ECO:0000256" key="5">
    <source>
        <dbReference type="ARBA" id="ARBA00022723"/>
    </source>
</evidence>
<comment type="similarity">
    <text evidence="13">Belongs to the MICU1 family. MICU1 subfamily.</text>
</comment>
<keyword evidence="5" id="KW-0479">Metal-binding</keyword>
<evidence type="ECO:0000256" key="2">
    <source>
        <dbReference type="ARBA" id="ARBA00004569"/>
    </source>
</evidence>
<dbReference type="GO" id="GO:0005758">
    <property type="term" value="C:mitochondrial intermembrane space"/>
    <property type="evidence" value="ECO:0007669"/>
    <property type="project" value="UniProtKB-SubCell"/>
</dbReference>
<accession>A0A1S4APM3</accession>
<dbReference type="RefSeq" id="XP_016478629.2">
    <property type="nucleotide sequence ID" value="XM_016623143.2"/>
</dbReference>
<dbReference type="PROSITE" id="PS50222">
    <property type="entry name" value="EF_HAND_2"/>
    <property type="match status" value="2"/>
</dbReference>
<dbReference type="InterPro" id="IPR002048">
    <property type="entry name" value="EF_hand_dom"/>
</dbReference>
<dbReference type="STRING" id="4097.A0A1S4APM3"/>
<dbReference type="GO" id="GO:0036444">
    <property type="term" value="P:calcium import into the mitochondrion"/>
    <property type="evidence" value="ECO:0000318"/>
    <property type="project" value="GO_Central"/>
</dbReference>
<reference evidence="15" key="2">
    <citation type="submission" date="2025-08" db="UniProtKB">
        <authorList>
            <consortium name="RefSeq"/>
        </authorList>
    </citation>
    <scope>IDENTIFICATION</scope>
    <source>
        <tissue evidence="15">Leaf</tissue>
    </source>
</reference>
<dbReference type="CDD" id="cd15900">
    <property type="entry name" value="EFh_MICU"/>
    <property type="match status" value="1"/>
</dbReference>
<dbReference type="SUPFAM" id="SSF47473">
    <property type="entry name" value="EF-hand"/>
    <property type="match status" value="2"/>
</dbReference>
<dbReference type="SMR" id="A0A1S4APM3"/>
<sequence>MHPWAFFRTPKPAIRGLAAHNPIFRSIFTKSNGHQLNVGSGGSNGYRKNGIVVESLSSGVIIACSTLALYYISFPSHNDSHICYANSESRGEELGKKPTFLFGDSYRKKVFFKYEKRLRVQSPPEKVFEYFASYRTPSGEVYMTPVDLMRAIVPVFPPSETSGVRGGYLKGESASSDLHCAPSQFFMLFDTNNDGLISFPEYIFFVTLLSIPESSFSEAFRMFDLDNDGGVDKEEFKKMMELMRTANRQGARHRNGLRFGLKVTGSVEEGGLLEYFFSEDGNGRLEQERFVQFLRDLHDEILRLEFAHYDYKSQGSISAKDFALSMVASADISHINKFLDRVEDLDDEPHLRDLRITYEEFMSLTNLRKELQSFSQVILSYGKVNGLLSKQELKGAAKQVCGISLTDNVVDLIFFMFDLDCDGSLSSDEFLRVLQRREPECSEQRESGFVSFFSGWLDSTKSSFASKTTG</sequence>
<dbReference type="PROSITE" id="PS00018">
    <property type="entry name" value="EF_HAND_1"/>
    <property type="match status" value="1"/>
</dbReference>
<reference evidence="14" key="1">
    <citation type="journal article" date="2014" name="Nat. Commun.">
        <title>The tobacco genome sequence and its comparison with those of tomato and potato.</title>
        <authorList>
            <person name="Sierro N."/>
            <person name="Battey J.N."/>
            <person name="Ouadi S."/>
            <person name="Bakaher N."/>
            <person name="Bovet L."/>
            <person name="Willig A."/>
            <person name="Goepfert S."/>
            <person name="Peitsch M.C."/>
            <person name="Ivanov N.V."/>
        </authorList>
    </citation>
    <scope>NUCLEOTIDE SEQUENCE [LARGE SCALE GENOMIC DNA]</scope>
</reference>
<dbReference type="CDD" id="cd00051">
    <property type="entry name" value="EFh"/>
    <property type="match status" value="1"/>
</dbReference>
<dbReference type="PANTHER" id="PTHR12294">
    <property type="entry name" value="EF HAND DOMAIN FAMILY A1,A2-RELATED"/>
    <property type="match status" value="1"/>
</dbReference>
<dbReference type="SMART" id="SM00054">
    <property type="entry name" value="EFh"/>
    <property type="match status" value="3"/>
</dbReference>
<evidence type="ECO:0000256" key="1">
    <source>
        <dbReference type="ARBA" id="ARBA00004273"/>
    </source>
</evidence>
<evidence type="ECO:0000256" key="7">
    <source>
        <dbReference type="ARBA" id="ARBA00022792"/>
    </source>
</evidence>
<keyword evidence="10" id="KW-0406">Ion transport</keyword>
<dbReference type="Gene3D" id="1.10.238.10">
    <property type="entry name" value="EF-hand"/>
    <property type="match status" value="3"/>
</dbReference>
<keyword evidence="12" id="KW-0472">Membrane</keyword>
<dbReference type="Proteomes" id="UP000790787">
    <property type="component" value="Chromosome 1"/>
</dbReference>
<evidence type="ECO:0000256" key="8">
    <source>
        <dbReference type="ARBA" id="ARBA00022837"/>
    </source>
</evidence>
<evidence type="ECO:0000256" key="4">
    <source>
        <dbReference type="ARBA" id="ARBA00022568"/>
    </source>
</evidence>
<keyword evidence="7" id="KW-0999">Mitochondrion inner membrane</keyword>
<dbReference type="InterPro" id="IPR011992">
    <property type="entry name" value="EF-hand-dom_pair"/>
</dbReference>
<dbReference type="AlphaFoldDB" id="A0A1S4APM3"/>
<evidence type="ECO:0000256" key="13">
    <source>
        <dbReference type="ARBA" id="ARBA00038333"/>
    </source>
</evidence>
<evidence type="ECO:0000256" key="6">
    <source>
        <dbReference type="ARBA" id="ARBA00022737"/>
    </source>
</evidence>
<dbReference type="GO" id="GO:0051560">
    <property type="term" value="P:mitochondrial calcium ion homeostasis"/>
    <property type="evidence" value="ECO:0000318"/>
    <property type="project" value="GO_Central"/>
</dbReference>
<keyword evidence="3" id="KW-0813">Transport</keyword>
<keyword evidence="8" id="KW-0106">Calcium</keyword>
<dbReference type="PANTHER" id="PTHR12294:SF1">
    <property type="entry name" value="CALCIUM UPTAKE PROTEIN 1, MITOCHONDRIAL"/>
    <property type="match status" value="1"/>
</dbReference>
<dbReference type="GeneID" id="107800003"/>
<evidence type="ECO:0000313" key="15">
    <source>
        <dbReference type="RefSeq" id="XP_016478629.2"/>
    </source>
</evidence>
<evidence type="ECO:0000256" key="11">
    <source>
        <dbReference type="ARBA" id="ARBA00023128"/>
    </source>
</evidence>
<dbReference type="RefSeq" id="XP_016478629.1">
    <property type="nucleotide sequence ID" value="XM_016623143.1"/>
</dbReference>
<dbReference type="OMA" id="TDHIIDI"/>
<dbReference type="InterPro" id="IPR018247">
    <property type="entry name" value="EF_Hand_1_Ca_BS"/>
</dbReference>
<dbReference type="Pfam" id="PF13202">
    <property type="entry name" value="EF-hand_5"/>
    <property type="match status" value="1"/>
</dbReference>
<evidence type="ECO:0000256" key="10">
    <source>
        <dbReference type="ARBA" id="ARBA00023065"/>
    </source>
</evidence>
<proteinExistence type="inferred from homology"/>